<gene>
    <name evidence="9" type="ORF">ACJDT4_14090</name>
</gene>
<sequence length="271" mass="29796">MDYNYILEASRYIKEQINIKPKIGIILGSGLGDLAKAAVEAKTIKYKDVPHFPVSTVKGHAGQFVFGKLDGVEVVMMEGRFHYYEGNKMENLSLPIYVMKTLGIEKIIVTNAAGGVNTKFKPGDLMIIKDHINFTGDNPLIGTNIDEMGERFPDMSNAYDKKLVEVIKKVASNLKIDVVEGTYFMMTGPSYETPAEIKMIRILGGDAVGMSTVPEVIAANHCKIKVIGISCITNMAAGILDVPLNHKEVIETSNKVKDKFSRLIRGIIGEI</sequence>
<comment type="catalytic activity">
    <reaction evidence="6">
        <text>a purine 2'-deoxy-D-ribonucleoside + phosphate = a purine nucleobase + 2-deoxy-alpha-D-ribose 1-phosphate</text>
        <dbReference type="Rhea" id="RHEA:36431"/>
        <dbReference type="ChEBI" id="CHEBI:26386"/>
        <dbReference type="ChEBI" id="CHEBI:43474"/>
        <dbReference type="ChEBI" id="CHEBI:57259"/>
        <dbReference type="ChEBI" id="CHEBI:142361"/>
        <dbReference type="EC" id="2.4.2.1"/>
    </reaction>
</comment>
<dbReference type="NCBIfam" id="TIGR01700">
    <property type="entry name" value="PNPH"/>
    <property type="match status" value="1"/>
</dbReference>
<dbReference type="InterPro" id="IPR011268">
    <property type="entry name" value="Purine_phosphorylase"/>
</dbReference>
<evidence type="ECO:0000256" key="2">
    <source>
        <dbReference type="ARBA" id="ARBA00005058"/>
    </source>
</evidence>
<comment type="function">
    <text evidence="1">The purine nucleoside phosphorylases catalyze the phosphorolytic breakdown of the N-glycosidic bond in the beta-(deoxy)ribonucleoside molecules, with the formation of the corresponding free purine bases and pentose-1-phosphate. Cleaves guanosine, inosine, 2'-deoxyguanosine and 2'-deoxyinosine.</text>
</comment>
<keyword evidence="10" id="KW-1185">Reference proteome</keyword>
<dbReference type="InterPro" id="IPR000845">
    <property type="entry name" value="Nucleoside_phosphorylase_d"/>
</dbReference>
<organism evidence="9 10">
    <name type="scientific">Clostridium neuense</name>
    <dbReference type="NCBI Taxonomy" id="1728934"/>
    <lineage>
        <taxon>Bacteria</taxon>
        <taxon>Bacillati</taxon>
        <taxon>Bacillota</taxon>
        <taxon>Clostridia</taxon>
        <taxon>Eubacteriales</taxon>
        <taxon>Clostridiaceae</taxon>
        <taxon>Clostridium</taxon>
    </lineage>
</organism>
<reference evidence="9 10" key="1">
    <citation type="submission" date="2024-11" db="EMBL/GenBank/DDBJ databases">
        <authorList>
            <person name="Heng Y.C."/>
            <person name="Lim A.C.H."/>
            <person name="Lee J.K.Y."/>
            <person name="Kittelmann S."/>
        </authorList>
    </citation>
    <scope>NUCLEOTIDE SEQUENCE [LARGE SCALE GENOMIC DNA]</scope>
    <source>
        <strain evidence="9 10">WILCCON 0114</strain>
    </source>
</reference>
<keyword evidence="5 7" id="KW-0808">Transferase</keyword>
<dbReference type="InterPro" id="IPR035994">
    <property type="entry name" value="Nucleoside_phosphorylase_sf"/>
</dbReference>
<evidence type="ECO:0000256" key="5">
    <source>
        <dbReference type="ARBA" id="ARBA00022679"/>
    </source>
</evidence>
<dbReference type="Gene3D" id="3.40.50.1580">
    <property type="entry name" value="Nucleoside phosphorylase domain"/>
    <property type="match status" value="1"/>
</dbReference>
<feature type="domain" description="Nucleoside phosphorylase" evidence="8">
    <location>
        <begin position="22"/>
        <end position="268"/>
    </location>
</feature>
<dbReference type="NCBIfam" id="NF006054">
    <property type="entry name" value="PRK08202.1"/>
    <property type="match status" value="1"/>
</dbReference>
<evidence type="ECO:0000259" key="8">
    <source>
        <dbReference type="Pfam" id="PF01048"/>
    </source>
</evidence>
<dbReference type="CDD" id="cd09009">
    <property type="entry name" value="PNP-EcPNPII_like"/>
    <property type="match status" value="1"/>
</dbReference>
<dbReference type="GO" id="GO:0004731">
    <property type="term" value="F:purine-nucleoside phosphorylase activity"/>
    <property type="evidence" value="ECO:0007669"/>
    <property type="project" value="UniProtKB-EC"/>
</dbReference>
<dbReference type="EC" id="2.4.2.1" evidence="7"/>
<dbReference type="Pfam" id="PF01048">
    <property type="entry name" value="PNP_UDP_1"/>
    <property type="match status" value="1"/>
</dbReference>
<protein>
    <recommendedName>
        <fullName evidence="7">Purine nucleoside phosphorylase</fullName>
        <ecNumber evidence="7">2.4.2.1</ecNumber>
    </recommendedName>
    <alternativeName>
        <fullName evidence="7">Inosine-guanosine phosphorylase</fullName>
    </alternativeName>
</protein>
<dbReference type="Proteomes" id="UP001623592">
    <property type="component" value="Unassembled WGS sequence"/>
</dbReference>
<dbReference type="SUPFAM" id="SSF53167">
    <property type="entry name" value="Purine and uridine phosphorylases"/>
    <property type="match status" value="1"/>
</dbReference>
<comment type="similarity">
    <text evidence="3 7">Belongs to the PNP/MTAP phosphorylase family.</text>
</comment>
<evidence type="ECO:0000256" key="3">
    <source>
        <dbReference type="ARBA" id="ARBA00006751"/>
    </source>
</evidence>
<dbReference type="InterPro" id="IPR011270">
    <property type="entry name" value="Pur_Nuc_Pase_Ino/Guo-sp"/>
</dbReference>
<proteinExistence type="inferred from homology"/>
<evidence type="ECO:0000313" key="9">
    <source>
        <dbReference type="EMBL" id="MFL0251548.1"/>
    </source>
</evidence>
<comment type="caution">
    <text evidence="9">The sequence shown here is derived from an EMBL/GenBank/DDBJ whole genome shotgun (WGS) entry which is preliminary data.</text>
</comment>
<keyword evidence="4 7" id="KW-0328">Glycosyltransferase</keyword>
<comment type="pathway">
    <text evidence="2 7">Purine metabolism; purine nucleoside salvage.</text>
</comment>
<evidence type="ECO:0000256" key="7">
    <source>
        <dbReference type="PIRNR" id="PIRNR000477"/>
    </source>
</evidence>
<name>A0ABW8TGI0_9CLOT</name>
<dbReference type="NCBIfam" id="TIGR01697">
    <property type="entry name" value="PNPH-PUNA-XAPA"/>
    <property type="match status" value="1"/>
</dbReference>
<evidence type="ECO:0000256" key="6">
    <source>
        <dbReference type="ARBA" id="ARBA00048556"/>
    </source>
</evidence>
<dbReference type="EMBL" id="JBJIAA010000011">
    <property type="protein sequence ID" value="MFL0251548.1"/>
    <property type="molecule type" value="Genomic_DNA"/>
</dbReference>
<accession>A0ABW8TGI0</accession>
<dbReference type="PANTHER" id="PTHR11904:SF9">
    <property type="entry name" value="PURINE NUCLEOSIDE PHOSPHORYLASE-RELATED"/>
    <property type="match status" value="1"/>
</dbReference>
<evidence type="ECO:0000313" key="10">
    <source>
        <dbReference type="Proteomes" id="UP001623592"/>
    </source>
</evidence>
<dbReference type="PANTHER" id="PTHR11904">
    <property type="entry name" value="METHYLTHIOADENOSINE/PURINE NUCLEOSIDE PHOSPHORYLASE"/>
    <property type="match status" value="1"/>
</dbReference>
<evidence type="ECO:0000256" key="1">
    <source>
        <dbReference type="ARBA" id="ARBA00002678"/>
    </source>
</evidence>
<dbReference type="RefSeq" id="WP_406788202.1">
    <property type="nucleotide sequence ID" value="NZ_JBJIAA010000011.1"/>
</dbReference>
<evidence type="ECO:0000256" key="4">
    <source>
        <dbReference type="ARBA" id="ARBA00022676"/>
    </source>
</evidence>
<dbReference type="PIRSF" id="PIRSF000477">
    <property type="entry name" value="PurNPase"/>
    <property type="match status" value="1"/>
</dbReference>